<dbReference type="Gene3D" id="2.60.40.10">
    <property type="entry name" value="Immunoglobulins"/>
    <property type="match status" value="1"/>
</dbReference>
<accession>A0A2P7TX74</accession>
<dbReference type="InterPro" id="IPR015919">
    <property type="entry name" value="Cadherin-like_sf"/>
</dbReference>
<gene>
    <name evidence="1" type="ORF">C7N83_13325</name>
</gene>
<keyword evidence="2" id="KW-1185">Reference proteome</keyword>
<dbReference type="InterPro" id="IPR013783">
    <property type="entry name" value="Ig-like_fold"/>
</dbReference>
<evidence type="ECO:0000313" key="2">
    <source>
        <dbReference type="Proteomes" id="UP000241868"/>
    </source>
</evidence>
<dbReference type="GO" id="GO:0016020">
    <property type="term" value="C:membrane"/>
    <property type="evidence" value="ECO:0007669"/>
    <property type="project" value="InterPro"/>
</dbReference>
<dbReference type="SUPFAM" id="SSF49313">
    <property type="entry name" value="Cadherin-like"/>
    <property type="match status" value="1"/>
</dbReference>
<reference evidence="1 2" key="1">
    <citation type="submission" date="2018-03" db="EMBL/GenBank/DDBJ databases">
        <title>Neisseria weixii sp. nov., isolated from the intestinal contents of Tibetan Plateau pika (Ochotona curzoniae) in Yushu, Qinghai Province, China.</title>
        <authorList>
            <person name="Gui Z."/>
        </authorList>
    </citation>
    <scope>NUCLEOTIDE SEQUENCE [LARGE SCALE GENOMIC DNA]</scope>
    <source>
        <strain evidence="1 2">ATCC 51483</strain>
    </source>
</reference>
<sequence length="120" mass="12683">MSGVAGDELAGKLDLTITAVDAEGLSASQSWTSIINNENHAPEVRGSPDTAYAKVGQHWEFAIPQGYFTGPSGDKLTYRAVAADGSVLPSWLVFDVERQIFSGTTLAAENLKINLVATDA</sequence>
<dbReference type="EMBL" id="PXYY01000145">
    <property type="protein sequence ID" value="PSJ79255.1"/>
    <property type="molecule type" value="Genomic_DNA"/>
</dbReference>
<proteinExistence type="predicted"/>
<organism evidence="1 2">
    <name type="scientific">Neisseria iguanae</name>
    <dbReference type="NCBI Taxonomy" id="90242"/>
    <lineage>
        <taxon>Bacteria</taxon>
        <taxon>Pseudomonadati</taxon>
        <taxon>Pseudomonadota</taxon>
        <taxon>Betaproteobacteria</taxon>
        <taxon>Neisseriales</taxon>
        <taxon>Neisseriaceae</taxon>
        <taxon>Neisseria</taxon>
    </lineage>
</organism>
<name>A0A2P7TX74_9NEIS</name>
<comment type="caution">
    <text evidence="1">The sequence shown here is derived from an EMBL/GenBank/DDBJ whole genome shotgun (WGS) entry which is preliminary data.</text>
</comment>
<dbReference type="GO" id="GO:0005509">
    <property type="term" value="F:calcium ion binding"/>
    <property type="evidence" value="ECO:0007669"/>
    <property type="project" value="InterPro"/>
</dbReference>
<dbReference type="Pfam" id="PF05345">
    <property type="entry name" value="He_PIG"/>
    <property type="match status" value="1"/>
</dbReference>
<protein>
    <recommendedName>
        <fullName evidence="3">Dystroglycan-type cadherin-like domain-containing protein</fullName>
    </recommendedName>
</protein>
<dbReference type="AlphaFoldDB" id="A0A2P7TX74"/>
<evidence type="ECO:0008006" key="3">
    <source>
        <dbReference type="Google" id="ProtNLM"/>
    </source>
</evidence>
<evidence type="ECO:0000313" key="1">
    <source>
        <dbReference type="EMBL" id="PSJ79255.1"/>
    </source>
</evidence>
<dbReference type="Proteomes" id="UP000241868">
    <property type="component" value="Unassembled WGS sequence"/>
</dbReference>